<keyword evidence="1" id="KW-1133">Transmembrane helix</keyword>
<keyword evidence="1" id="KW-0812">Transmembrane</keyword>
<evidence type="ECO:0000313" key="2">
    <source>
        <dbReference type="EMBL" id="QHU11357.1"/>
    </source>
</evidence>
<keyword evidence="1" id="KW-0472">Membrane</keyword>
<accession>A0A6C0K3T3</accession>
<feature type="transmembrane region" description="Helical" evidence="1">
    <location>
        <begin position="39"/>
        <end position="68"/>
    </location>
</feature>
<organism evidence="2">
    <name type="scientific">viral metagenome</name>
    <dbReference type="NCBI Taxonomy" id="1070528"/>
    <lineage>
        <taxon>unclassified sequences</taxon>
        <taxon>metagenomes</taxon>
        <taxon>organismal metagenomes</taxon>
    </lineage>
</organism>
<name>A0A6C0K3T3_9ZZZZ</name>
<sequence>MFGIKQQDTILIGIALVLAFAAPAIPTGILWLLDTLVMRILLVIGLIYAAHLSPLVGIAALIAICMLYMERNRNKVVQARLKFEQLQEANDPAEMTVAEESLAQDTVPVREFREAQAGQSIYLPGAQVGNNEFQELDPDYSLNDKRALPTIPIGNKSAPLFKDYLA</sequence>
<proteinExistence type="predicted"/>
<reference evidence="2" key="1">
    <citation type="journal article" date="2020" name="Nature">
        <title>Giant virus diversity and host interactions through global metagenomics.</title>
        <authorList>
            <person name="Schulz F."/>
            <person name="Roux S."/>
            <person name="Paez-Espino D."/>
            <person name="Jungbluth S."/>
            <person name="Walsh D.A."/>
            <person name="Denef V.J."/>
            <person name="McMahon K.D."/>
            <person name="Konstantinidis K.T."/>
            <person name="Eloe-Fadrosh E.A."/>
            <person name="Kyrpides N.C."/>
            <person name="Woyke T."/>
        </authorList>
    </citation>
    <scope>NUCLEOTIDE SEQUENCE</scope>
    <source>
        <strain evidence="2">GVMAG-S-1101165-84</strain>
    </source>
</reference>
<dbReference type="EMBL" id="MN740781">
    <property type="protein sequence ID" value="QHU11357.1"/>
    <property type="molecule type" value="Genomic_DNA"/>
</dbReference>
<protein>
    <submittedName>
        <fullName evidence="2">Uncharacterized protein</fullName>
    </submittedName>
</protein>
<dbReference type="AlphaFoldDB" id="A0A6C0K3T3"/>
<feature type="transmembrane region" description="Helical" evidence="1">
    <location>
        <begin position="12"/>
        <end position="33"/>
    </location>
</feature>
<evidence type="ECO:0000256" key="1">
    <source>
        <dbReference type="SAM" id="Phobius"/>
    </source>
</evidence>